<evidence type="ECO:0000313" key="1">
    <source>
        <dbReference type="EMBL" id="MFC3440757.1"/>
    </source>
</evidence>
<organism evidence="1 2">
    <name type="scientific">Sphingobium rhizovicinum</name>
    <dbReference type="NCBI Taxonomy" id="432308"/>
    <lineage>
        <taxon>Bacteria</taxon>
        <taxon>Pseudomonadati</taxon>
        <taxon>Pseudomonadota</taxon>
        <taxon>Alphaproteobacteria</taxon>
        <taxon>Sphingomonadales</taxon>
        <taxon>Sphingomonadaceae</taxon>
        <taxon>Sphingobium</taxon>
    </lineage>
</organism>
<dbReference type="RefSeq" id="WP_380793989.1">
    <property type="nucleotide sequence ID" value="NZ_JBHRVU010000004.1"/>
</dbReference>
<accession>A0ABV7NE32</accession>
<reference evidence="2" key="1">
    <citation type="journal article" date="2019" name="Int. J. Syst. Evol. Microbiol.">
        <title>The Global Catalogue of Microorganisms (GCM) 10K type strain sequencing project: providing services to taxonomists for standard genome sequencing and annotation.</title>
        <authorList>
            <consortium name="The Broad Institute Genomics Platform"/>
            <consortium name="The Broad Institute Genome Sequencing Center for Infectious Disease"/>
            <person name="Wu L."/>
            <person name="Ma J."/>
        </authorList>
    </citation>
    <scope>NUCLEOTIDE SEQUENCE [LARGE SCALE GENOMIC DNA]</scope>
    <source>
        <strain evidence="2">CCM 7491</strain>
    </source>
</reference>
<name>A0ABV7NE32_9SPHN</name>
<evidence type="ECO:0000313" key="2">
    <source>
        <dbReference type="Proteomes" id="UP001595681"/>
    </source>
</evidence>
<dbReference type="Proteomes" id="UP001595681">
    <property type="component" value="Unassembled WGS sequence"/>
</dbReference>
<proteinExistence type="predicted"/>
<keyword evidence="2" id="KW-1185">Reference proteome</keyword>
<protein>
    <submittedName>
        <fullName evidence="1">Uncharacterized protein</fullName>
    </submittedName>
</protein>
<dbReference type="EMBL" id="JBHRVU010000004">
    <property type="protein sequence ID" value="MFC3440757.1"/>
    <property type="molecule type" value="Genomic_DNA"/>
</dbReference>
<gene>
    <name evidence="1" type="ORF">ACFOKF_06005</name>
</gene>
<comment type="caution">
    <text evidence="1">The sequence shown here is derived from an EMBL/GenBank/DDBJ whole genome shotgun (WGS) entry which is preliminary data.</text>
</comment>
<sequence>MKQFNLSPAEWTQIVPPDGGKDVDIRPLVGACLTSLHVPNERGAATLSMPPVSVQDWVWTGREVTAGIAVYAKGVGGPAVVAVGALAR</sequence>